<evidence type="ECO:0000313" key="2">
    <source>
        <dbReference type="Proteomes" id="UP001162483"/>
    </source>
</evidence>
<proteinExistence type="predicted"/>
<evidence type="ECO:0008006" key="3">
    <source>
        <dbReference type="Google" id="ProtNLM"/>
    </source>
</evidence>
<accession>A0ABN9CMR6</accession>
<evidence type="ECO:0000313" key="1">
    <source>
        <dbReference type="EMBL" id="CAI9560970.1"/>
    </source>
</evidence>
<dbReference type="EMBL" id="CATNWA010011013">
    <property type="protein sequence ID" value="CAI9560970.1"/>
    <property type="molecule type" value="Genomic_DNA"/>
</dbReference>
<gene>
    <name evidence="1" type="ORF">SPARVUS_LOCUS5365451</name>
</gene>
<dbReference type="InterPro" id="IPR036397">
    <property type="entry name" value="RNaseH_sf"/>
</dbReference>
<protein>
    <recommendedName>
        <fullName evidence="3">Transposase</fullName>
    </recommendedName>
</protein>
<sequence>MSAANIAAEVEGVGGVRLSVIRPYAAHCIKLVCIRPRRKPLLKMMHKKACKQFAEDKQTKEMDFWNHVIWSNETKINLFGSDGVKRVW</sequence>
<feature type="non-terminal residue" evidence="1">
    <location>
        <position position="88"/>
    </location>
</feature>
<comment type="caution">
    <text evidence="1">The sequence shown here is derived from an EMBL/GenBank/DDBJ whole genome shotgun (WGS) entry which is preliminary data.</text>
</comment>
<organism evidence="1 2">
    <name type="scientific">Staurois parvus</name>
    <dbReference type="NCBI Taxonomy" id="386267"/>
    <lineage>
        <taxon>Eukaryota</taxon>
        <taxon>Metazoa</taxon>
        <taxon>Chordata</taxon>
        <taxon>Craniata</taxon>
        <taxon>Vertebrata</taxon>
        <taxon>Euteleostomi</taxon>
        <taxon>Amphibia</taxon>
        <taxon>Batrachia</taxon>
        <taxon>Anura</taxon>
        <taxon>Neobatrachia</taxon>
        <taxon>Ranoidea</taxon>
        <taxon>Ranidae</taxon>
        <taxon>Staurois</taxon>
    </lineage>
</organism>
<keyword evidence="2" id="KW-1185">Reference proteome</keyword>
<dbReference type="Gene3D" id="3.30.420.10">
    <property type="entry name" value="Ribonuclease H-like superfamily/Ribonuclease H"/>
    <property type="match status" value="1"/>
</dbReference>
<dbReference type="Proteomes" id="UP001162483">
    <property type="component" value="Unassembled WGS sequence"/>
</dbReference>
<reference evidence="1" key="1">
    <citation type="submission" date="2023-05" db="EMBL/GenBank/DDBJ databases">
        <authorList>
            <person name="Stuckert A."/>
        </authorList>
    </citation>
    <scope>NUCLEOTIDE SEQUENCE</scope>
</reference>
<name>A0ABN9CMR6_9NEOB</name>